<keyword evidence="1" id="KW-0472">Membrane</keyword>
<keyword evidence="1" id="KW-1133">Transmembrane helix</keyword>
<protein>
    <submittedName>
        <fullName evidence="2">Uncharacterized protein</fullName>
    </submittedName>
</protein>
<accession>A0A0C1EHW0</accession>
<evidence type="ECO:0000256" key="1">
    <source>
        <dbReference type="SAM" id="Phobius"/>
    </source>
</evidence>
<comment type="caution">
    <text evidence="2">The sequence shown here is derived from an EMBL/GenBank/DDBJ whole genome shotgun (WGS) entry which is preliminary data.</text>
</comment>
<sequence>MNVDRFSSACNSLETGFNILECVPIVGGFTSAVRTKLGAMQAVAGLVCMVVAGIGIFASNCLRDQEAKRKFEAVGRFGAEHTLHGALNMIRGATVVFISACTSGIGNVVMLAPNMAKDEMFTPFFKYGEFTEKRRTVDYL</sequence>
<gene>
    <name evidence="2" type="ORF">DB43_AQ00200</name>
</gene>
<evidence type="ECO:0000313" key="3">
    <source>
        <dbReference type="Proteomes" id="UP000031307"/>
    </source>
</evidence>
<dbReference type="Proteomes" id="UP000031307">
    <property type="component" value="Unassembled WGS sequence"/>
</dbReference>
<dbReference type="PATRIC" id="fig|83552.4.peg.2663"/>
<proteinExistence type="predicted"/>
<reference evidence="2 3" key="1">
    <citation type="journal article" date="2014" name="Mol. Biol. Evol.">
        <title>Massive expansion of Ubiquitination-related gene families within the Chlamydiae.</title>
        <authorList>
            <person name="Domman D."/>
            <person name="Collingro A."/>
            <person name="Lagkouvardos I."/>
            <person name="Gehre L."/>
            <person name="Weinmaier T."/>
            <person name="Rattei T."/>
            <person name="Subtil A."/>
            <person name="Horn M."/>
        </authorList>
    </citation>
    <scope>NUCLEOTIDE SEQUENCE [LARGE SCALE GENOMIC DNA]</scope>
    <source>
        <strain evidence="2 3">OEW1</strain>
    </source>
</reference>
<name>A0A0C1EHW0_9BACT</name>
<dbReference type="RefSeq" id="WP_039378315.1">
    <property type="nucleotide sequence ID" value="NZ_JSAM01000127.1"/>
</dbReference>
<feature type="transmembrane region" description="Helical" evidence="1">
    <location>
        <begin position="39"/>
        <end position="62"/>
    </location>
</feature>
<keyword evidence="1" id="KW-0812">Transmembrane</keyword>
<dbReference type="AlphaFoldDB" id="A0A0C1EHW0"/>
<organism evidence="2 3">
    <name type="scientific">Parachlamydia acanthamoebae</name>
    <dbReference type="NCBI Taxonomy" id="83552"/>
    <lineage>
        <taxon>Bacteria</taxon>
        <taxon>Pseudomonadati</taxon>
        <taxon>Chlamydiota</taxon>
        <taxon>Chlamydiia</taxon>
        <taxon>Parachlamydiales</taxon>
        <taxon>Parachlamydiaceae</taxon>
        <taxon>Parachlamydia</taxon>
    </lineage>
</organism>
<dbReference type="EMBL" id="JSAM01000127">
    <property type="protein sequence ID" value="KIA76214.1"/>
    <property type="molecule type" value="Genomic_DNA"/>
</dbReference>
<evidence type="ECO:0000313" key="2">
    <source>
        <dbReference type="EMBL" id="KIA76214.1"/>
    </source>
</evidence>